<dbReference type="InterPro" id="IPR011333">
    <property type="entry name" value="SKP1/BTB/POZ_sf"/>
</dbReference>
<dbReference type="Gene3D" id="3.30.710.10">
    <property type="entry name" value="Potassium Channel Kv1.1, Chain A"/>
    <property type="match status" value="1"/>
</dbReference>
<organism evidence="1 2">
    <name type="scientific">Stentor coeruleus</name>
    <dbReference type="NCBI Taxonomy" id="5963"/>
    <lineage>
        <taxon>Eukaryota</taxon>
        <taxon>Sar</taxon>
        <taxon>Alveolata</taxon>
        <taxon>Ciliophora</taxon>
        <taxon>Postciliodesmatophora</taxon>
        <taxon>Heterotrichea</taxon>
        <taxon>Heterotrichida</taxon>
        <taxon>Stentoridae</taxon>
        <taxon>Stentor</taxon>
    </lineage>
</organism>
<evidence type="ECO:0008006" key="3">
    <source>
        <dbReference type="Google" id="ProtNLM"/>
    </source>
</evidence>
<gene>
    <name evidence="1" type="ORF">SteCoe_15028</name>
</gene>
<name>A0A1R2C4I3_9CILI</name>
<sequence>MASFDLVSWENEKIQFEEATAAAIKFLEQVPEPGEEVKLSGLEIDIHTLMLVKKFLEIKGEFPRINKPLPASRSDSIFDQNSPYNAFFKELNNDELLLLTLAAHKLTIESLQELCTAVIASHFAEMDATEVMNDLSENELTTNEEDYYKWTGFQWH</sequence>
<dbReference type="AlphaFoldDB" id="A0A1R2C4I3"/>
<dbReference type="GO" id="GO:0006511">
    <property type="term" value="P:ubiquitin-dependent protein catabolic process"/>
    <property type="evidence" value="ECO:0007669"/>
    <property type="project" value="InterPro"/>
</dbReference>
<accession>A0A1R2C4I3</accession>
<dbReference type="SUPFAM" id="SSF81382">
    <property type="entry name" value="Skp1 dimerisation domain-like"/>
    <property type="match status" value="1"/>
</dbReference>
<proteinExistence type="predicted"/>
<dbReference type="Proteomes" id="UP000187209">
    <property type="component" value="Unassembled WGS sequence"/>
</dbReference>
<evidence type="ECO:0000313" key="1">
    <source>
        <dbReference type="EMBL" id="OMJ83933.1"/>
    </source>
</evidence>
<reference evidence="1 2" key="1">
    <citation type="submission" date="2016-11" db="EMBL/GenBank/DDBJ databases">
        <title>The macronuclear genome of Stentor coeruleus: a giant cell with tiny introns.</title>
        <authorList>
            <person name="Slabodnick M."/>
            <person name="Ruby J.G."/>
            <person name="Reiff S.B."/>
            <person name="Swart E.C."/>
            <person name="Gosai S."/>
            <person name="Prabakaran S."/>
            <person name="Witkowska E."/>
            <person name="Larue G.E."/>
            <person name="Fisher S."/>
            <person name="Freeman R.M."/>
            <person name="Gunawardena J."/>
            <person name="Chu W."/>
            <person name="Stover N.A."/>
            <person name="Gregory B.D."/>
            <person name="Nowacki M."/>
            <person name="Derisi J."/>
            <person name="Roy S.W."/>
            <person name="Marshall W.F."/>
            <person name="Sood P."/>
        </authorList>
    </citation>
    <scope>NUCLEOTIDE SEQUENCE [LARGE SCALE GENOMIC DNA]</scope>
    <source>
        <strain evidence="1">WM001</strain>
    </source>
</reference>
<dbReference type="EMBL" id="MPUH01000286">
    <property type="protein sequence ID" value="OMJ83933.1"/>
    <property type="molecule type" value="Genomic_DNA"/>
</dbReference>
<dbReference type="InterPro" id="IPR036296">
    <property type="entry name" value="SKP1-like_dim_sf"/>
</dbReference>
<keyword evidence="2" id="KW-1185">Reference proteome</keyword>
<comment type="caution">
    <text evidence="1">The sequence shown here is derived from an EMBL/GenBank/DDBJ whole genome shotgun (WGS) entry which is preliminary data.</text>
</comment>
<protein>
    <recommendedName>
        <fullName evidence="3">SKP1 component dimerisation domain-containing protein</fullName>
    </recommendedName>
</protein>
<evidence type="ECO:0000313" key="2">
    <source>
        <dbReference type="Proteomes" id="UP000187209"/>
    </source>
</evidence>